<gene>
    <name evidence="1" type="ORF">SAMN04487895_10473</name>
</gene>
<sequence>MESIKLIGIAYNPDRIEWKTMLPQISVRIHGWVPQEELRRNGFIVSPLLFIMARSIMSDAVILIHLRIRAIH</sequence>
<organism evidence="1 2">
    <name type="scientific">Paenibacillus sophorae</name>
    <dbReference type="NCBI Taxonomy" id="1333845"/>
    <lineage>
        <taxon>Bacteria</taxon>
        <taxon>Bacillati</taxon>
        <taxon>Bacillota</taxon>
        <taxon>Bacilli</taxon>
        <taxon>Bacillales</taxon>
        <taxon>Paenibacillaceae</taxon>
        <taxon>Paenibacillus</taxon>
    </lineage>
</organism>
<evidence type="ECO:0000313" key="1">
    <source>
        <dbReference type="EMBL" id="SEN97771.1"/>
    </source>
</evidence>
<proteinExistence type="predicted"/>
<protein>
    <submittedName>
        <fullName evidence="1">Uncharacterized protein</fullName>
    </submittedName>
</protein>
<dbReference type="STRING" id="1333845.SAMN04487895_10473"/>
<dbReference type="Proteomes" id="UP000198809">
    <property type="component" value="Unassembled WGS sequence"/>
</dbReference>
<dbReference type="AlphaFoldDB" id="A0A1H8KY50"/>
<name>A0A1H8KY50_9BACL</name>
<accession>A0A1H8KY50</accession>
<dbReference type="EMBL" id="FODH01000004">
    <property type="protein sequence ID" value="SEN97771.1"/>
    <property type="molecule type" value="Genomic_DNA"/>
</dbReference>
<evidence type="ECO:0000313" key="2">
    <source>
        <dbReference type="Proteomes" id="UP000198809"/>
    </source>
</evidence>
<reference evidence="1 2" key="1">
    <citation type="submission" date="2016-10" db="EMBL/GenBank/DDBJ databases">
        <authorList>
            <person name="de Groot N.N."/>
        </authorList>
    </citation>
    <scope>NUCLEOTIDE SEQUENCE [LARGE SCALE GENOMIC DNA]</scope>
    <source>
        <strain evidence="1 2">CGMCC 1.10238</strain>
    </source>
</reference>